<keyword evidence="5" id="KW-1185">Reference proteome</keyword>
<dbReference type="EMBL" id="KE651166">
    <property type="protein sequence ID" value="EEB05987.1"/>
    <property type="molecule type" value="Genomic_DNA"/>
</dbReference>
<gene>
    <name evidence="4" type="ORF">SJAG_01011</name>
</gene>
<dbReference type="JaponicusDB" id="SJAG_01011"/>
<dbReference type="OrthoDB" id="289721at2759"/>
<evidence type="ECO:0000313" key="5">
    <source>
        <dbReference type="Proteomes" id="UP000001744"/>
    </source>
</evidence>
<feature type="domain" description="Rab-GAP TBC" evidence="3">
    <location>
        <begin position="216"/>
        <end position="420"/>
    </location>
</feature>
<dbReference type="InterPro" id="IPR000195">
    <property type="entry name" value="Rab-GAP-TBC_dom"/>
</dbReference>
<name>B6JX86_SCHJY</name>
<feature type="compositionally biased region" description="Basic and acidic residues" evidence="2">
    <location>
        <begin position="29"/>
        <end position="38"/>
    </location>
</feature>
<dbReference type="GeneID" id="7050884"/>
<dbReference type="Proteomes" id="UP000001744">
    <property type="component" value="Unassembled WGS sequence"/>
</dbReference>
<evidence type="ECO:0000256" key="2">
    <source>
        <dbReference type="SAM" id="MobiDB-lite"/>
    </source>
</evidence>
<dbReference type="PANTHER" id="PTHR47219">
    <property type="entry name" value="RAB GTPASE-ACTIVATING PROTEIN 1-LIKE"/>
    <property type="match status" value="1"/>
</dbReference>
<dbReference type="InterPro" id="IPR050302">
    <property type="entry name" value="Rab_GAP_TBC_domain"/>
</dbReference>
<dbReference type="PANTHER" id="PTHR47219:SF9">
    <property type="entry name" value="GTPASE ACTIVATING PROTEIN AND CENTROSOME-ASSOCIATED, ISOFORM B"/>
    <property type="match status" value="1"/>
</dbReference>
<evidence type="ECO:0000259" key="3">
    <source>
        <dbReference type="PROSITE" id="PS50086"/>
    </source>
</evidence>
<sequence length="475" mass="54915">MNSSLSVNSTLTADELLLTDKSTSKLRSKSVDSVDNKSLHSKRHSSRVGSHEHINVDDFVLLDDLVLCNVPLDMDLSRKPAEKDLQQLAPQDRDLSIQLNRLSLSSPLSPDMHRRMDDLVDPLPLSKEKQSVLSVGRPSWLPPKSKEEERRHMQEFEQIRKAAERLERQRRHDAQRVAEKQKARYKQLVVLWEQKILRHWPESLTSSKVKDVWWEGIPARVRGRAWQRAIGNELQLGLESFSKACENARHRLAADEEQRVYSVNQFRDDESAFEVDIVATMPELKLFQRTCPLHQDLLNVLQSYSYYRFDTSYVPGTSYVAALFLLNMNQSFTFNSLANLLDKPLQQSVFGASDSTMLDVFCQTFLHVFRREIPQLMLHLHTKLDIDVREYVHPILRSFFVPMVSHEIASRFMDCYLFEGDCFFIQVLLAAMNHLQSRLYVLDTHSALSVLTNSWQLDDVEKFLAAAKSYVVPTI</sequence>
<dbReference type="SMART" id="SM00164">
    <property type="entry name" value="TBC"/>
    <property type="match status" value="1"/>
</dbReference>
<evidence type="ECO:0000313" key="4">
    <source>
        <dbReference type="EMBL" id="EEB05987.1"/>
    </source>
</evidence>
<dbReference type="VEuPathDB" id="FungiDB:SJAG_01011"/>
<dbReference type="Gene3D" id="1.10.10.750">
    <property type="entry name" value="Ypt/Rab-GAP domain of gyp1p, domain 1"/>
    <property type="match status" value="1"/>
</dbReference>
<dbReference type="Gene3D" id="1.10.8.270">
    <property type="entry name" value="putative rabgap domain of human tbc1 domain family member 14 like domains"/>
    <property type="match status" value="1"/>
</dbReference>
<reference evidence="4 5" key="1">
    <citation type="journal article" date="2011" name="Science">
        <title>Comparative functional genomics of the fission yeasts.</title>
        <authorList>
            <person name="Rhind N."/>
            <person name="Chen Z."/>
            <person name="Yassour M."/>
            <person name="Thompson D.A."/>
            <person name="Haas B.J."/>
            <person name="Habib N."/>
            <person name="Wapinski I."/>
            <person name="Roy S."/>
            <person name="Lin M.F."/>
            <person name="Heiman D.I."/>
            <person name="Young S.K."/>
            <person name="Furuya K."/>
            <person name="Guo Y."/>
            <person name="Pidoux A."/>
            <person name="Chen H.M."/>
            <person name="Robbertse B."/>
            <person name="Goldberg J.M."/>
            <person name="Aoki K."/>
            <person name="Bayne E.H."/>
            <person name="Berlin A.M."/>
            <person name="Desjardins C.A."/>
            <person name="Dobbs E."/>
            <person name="Dukaj L."/>
            <person name="Fan L."/>
            <person name="FitzGerald M.G."/>
            <person name="French C."/>
            <person name="Gujja S."/>
            <person name="Hansen K."/>
            <person name="Keifenheim D."/>
            <person name="Levin J.Z."/>
            <person name="Mosher R.A."/>
            <person name="Mueller C.A."/>
            <person name="Pfiffner J."/>
            <person name="Priest M."/>
            <person name="Russ C."/>
            <person name="Smialowska A."/>
            <person name="Swoboda P."/>
            <person name="Sykes S.M."/>
            <person name="Vaughn M."/>
            <person name="Vengrova S."/>
            <person name="Yoder R."/>
            <person name="Zeng Q."/>
            <person name="Allshire R."/>
            <person name="Baulcombe D."/>
            <person name="Birren B.W."/>
            <person name="Brown W."/>
            <person name="Ekwall K."/>
            <person name="Kellis M."/>
            <person name="Leatherwood J."/>
            <person name="Levin H."/>
            <person name="Margalit H."/>
            <person name="Martienssen R."/>
            <person name="Nieduszynski C.A."/>
            <person name="Spatafora J.W."/>
            <person name="Friedman N."/>
            <person name="Dalgaard J.Z."/>
            <person name="Baumann P."/>
            <person name="Niki H."/>
            <person name="Regev A."/>
            <person name="Nusbaum C."/>
        </authorList>
    </citation>
    <scope>NUCLEOTIDE SEQUENCE [LARGE SCALE GENOMIC DNA]</scope>
    <source>
        <strain evidence="5">yFS275 / FY16936</strain>
    </source>
</reference>
<proteinExistence type="predicted"/>
<organism evidence="4 5">
    <name type="scientific">Schizosaccharomyces japonicus (strain yFS275 / FY16936)</name>
    <name type="common">Fission yeast</name>
    <dbReference type="NCBI Taxonomy" id="402676"/>
    <lineage>
        <taxon>Eukaryota</taxon>
        <taxon>Fungi</taxon>
        <taxon>Dikarya</taxon>
        <taxon>Ascomycota</taxon>
        <taxon>Taphrinomycotina</taxon>
        <taxon>Schizosaccharomycetes</taxon>
        <taxon>Schizosaccharomycetales</taxon>
        <taxon>Schizosaccharomycetaceae</taxon>
        <taxon>Schizosaccharomyces</taxon>
    </lineage>
</organism>
<keyword evidence="1" id="KW-0175">Coiled coil</keyword>
<dbReference type="Gene3D" id="1.10.472.80">
    <property type="entry name" value="Ypt/Rab-GAP domain of gyp1p, domain 3"/>
    <property type="match status" value="1"/>
</dbReference>
<dbReference type="OMA" id="FQEAGPY"/>
<protein>
    <submittedName>
        <fullName evidence="4">GTPase activating protein</fullName>
    </submittedName>
</protein>
<dbReference type="HOGENOM" id="CLU_575102_0_0_1"/>
<feature type="region of interest" description="Disordered" evidence="2">
    <location>
        <begin position="27"/>
        <end position="47"/>
    </location>
</feature>
<evidence type="ECO:0000256" key="1">
    <source>
        <dbReference type="SAM" id="Coils"/>
    </source>
</evidence>
<dbReference type="RefSeq" id="XP_002172280.1">
    <property type="nucleotide sequence ID" value="XM_002172244.2"/>
</dbReference>
<dbReference type="AlphaFoldDB" id="B6JX86"/>
<dbReference type="STRING" id="402676.B6JX86"/>
<dbReference type="PROSITE" id="PS50086">
    <property type="entry name" value="TBC_RABGAP"/>
    <property type="match status" value="1"/>
</dbReference>
<accession>B6JX86</accession>
<dbReference type="Pfam" id="PF00566">
    <property type="entry name" value="RabGAP-TBC"/>
    <property type="match status" value="1"/>
</dbReference>
<feature type="coiled-coil region" evidence="1">
    <location>
        <begin position="146"/>
        <end position="183"/>
    </location>
</feature>
<dbReference type="InterPro" id="IPR035969">
    <property type="entry name" value="Rab-GAP_TBC_sf"/>
</dbReference>
<dbReference type="eggNOG" id="KOG2223">
    <property type="taxonomic scope" value="Eukaryota"/>
</dbReference>
<dbReference type="SUPFAM" id="SSF47923">
    <property type="entry name" value="Ypt/Rab-GAP domain of gyp1p"/>
    <property type="match status" value="2"/>
</dbReference>